<name>A0ACD3AFC5_9AGAR</name>
<reference evidence="1 2" key="1">
    <citation type="journal article" date="2019" name="Nat. Ecol. Evol.">
        <title>Megaphylogeny resolves global patterns of mushroom evolution.</title>
        <authorList>
            <person name="Varga T."/>
            <person name="Krizsan K."/>
            <person name="Foldi C."/>
            <person name="Dima B."/>
            <person name="Sanchez-Garcia M."/>
            <person name="Sanchez-Ramirez S."/>
            <person name="Szollosi G.J."/>
            <person name="Szarkandi J.G."/>
            <person name="Papp V."/>
            <person name="Albert L."/>
            <person name="Andreopoulos W."/>
            <person name="Angelini C."/>
            <person name="Antonin V."/>
            <person name="Barry K.W."/>
            <person name="Bougher N.L."/>
            <person name="Buchanan P."/>
            <person name="Buyck B."/>
            <person name="Bense V."/>
            <person name="Catcheside P."/>
            <person name="Chovatia M."/>
            <person name="Cooper J."/>
            <person name="Damon W."/>
            <person name="Desjardin D."/>
            <person name="Finy P."/>
            <person name="Geml J."/>
            <person name="Haridas S."/>
            <person name="Hughes K."/>
            <person name="Justo A."/>
            <person name="Karasinski D."/>
            <person name="Kautmanova I."/>
            <person name="Kiss B."/>
            <person name="Kocsube S."/>
            <person name="Kotiranta H."/>
            <person name="LaButti K.M."/>
            <person name="Lechner B.E."/>
            <person name="Liimatainen K."/>
            <person name="Lipzen A."/>
            <person name="Lukacs Z."/>
            <person name="Mihaltcheva S."/>
            <person name="Morgado L.N."/>
            <person name="Niskanen T."/>
            <person name="Noordeloos M.E."/>
            <person name="Ohm R.A."/>
            <person name="Ortiz-Santana B."/>
            <person name="Ovrebo C."/>
            <person name="Racz N."/>
            <person name="Riley R."/>
            <person name="Savchenko A."/>
            <person name="Shiryaev A."/>
            <person name="Soop K."/>
            <person name="Spirin V."/>
            <person name="Szebenyi C."/>
            <person name="Tomsovsky M."/>
            <person name="Tulloss R.E."/>
            <person name="Uehling J."/>
            <person name="Grigoriev I.V."/>
            <person name="Vagvolgyi C."/>
            <person name="Papp T."/>
            <person name="Martin F.M."/>
            <person name="Miettinen O."/>
            <person name="Hibbett D.S."/>
            <person name="Nagy L.G."/>
        </authorList>
    </citation>
    <scope>NUCLEOTIDE SEQUENCE [LARGE SCALE GENOMIC DNA]</scope>
    <source>
        <strain evidence="1 2">NL-1719</strain>
    </source>
</reference>
<proteinExistence type="predicted"/>
<evidence type="ECO:0000313" key="2">
    <source>
        <dbReference type="Proteomes" id="UP000308600"/>
    </source>
</evidence>
<protein>
    <submittedName>
        <fullName evidence="1">Uncharacterized protein</fullName>
    </submittedName>
</protein>
<keyword evidence="2" id="KW-1185">Reference proteome</keyword>
<gene>
    <name evidence="1" type="ORF">BDN72DRAFT_278793</name>
</gene>
<organism evidence="1 2">
    <name type="scientific">Pluteus cervinus</name>
    <dbReference type="NCBI Taxonomy" id="181527"/>
    <lineage>
        <taxon>Eukaryota</taxon>
        <taxon>Fungi</taxon>
        <taxon>Dikarya</taxon>
        <taxon>Basidiomycota</taxon>
        <taxon>Agaricomycotina</taxon>
        <taxon>Agaricomycetes</taxon>
        <taxon>Agaricomycetidae</taxon>
        <taxon>Agaricales</taxon>
        <taxon>Pluteineae</taxon>
        <taxon>Pluteaceae</taxon>
        <taxon>Pluteus</taxon>
    </lineage>
</organism>
<sequence length="151" mass="16804">MWLPRLEREPSIPTFRDALTLLQPQAKTTRPSRNTLETADFLRSKARGKEGQVSPCGIHIDARTKRKTEESISALTIPADRSRASFHHRNLFTKAHTHNYRLLTSSHPLTHHSSASASPSLPHRSFQSTHSNRSIGVATSNTIRAEGGCDC</sequence>
<evidence type="ECO:0000313" key="1">
    <source>
        <dbReference type="EMBL" id="TFK64241.1"/>
    </source>
</evidence>
<accession>A0ACD3AFC5</accession>
<dbReference type="EMBL" id="ML208483">
    <property type="protein sequence ID" value="TFK64241.1"/>
    <property type="molecule type" value="Genomic_DNA"/>
</dbReference>
<dbReference type="Proteomes" id="UP000308600">
    <property type="component" value="Unassembled WGS sequence"/>
</dbReference>